<organism evidence="1 2">
    <name type="scientific">Bacillus gobiensis</name>
    <dbReference type="NCBI Taxonomy" id="1441095"/>
    <lineage>
        <taxon>Bacteria</taxon>
        <taxon>Bacillati</taxon>
        <taxon>Bacillota</taxon>
        <taxon>Bacilli</taxon>
        <taxon>Bacillales</taxon>
        <taxon>Bacillaceae</taxon>
        <taxon>Bacillus</taxon>
    </lineage>
</organism>
<dbReference type="PATRIC" id="fig|1441095.3.peg.4003"/>
<evidence type="ECO:0000313" key="2">
    <source>
        <dbReference type="Proteomes" id="UP000067625"/>
    </source>
</evidence>
<dbReference type="InterPro" id="IPR019618">
    <property type="entry name" value="Spore_germination_GerPA"/>
</dbReference>
<gene>
    <name evidence="1" type="ORF">AM592_18085</name>
</gene>
<dbReference type="RefSeq" id="WP_053605091.1">
    <property type="nucleotide sequence ID" value="NZ_CP012600.1"/>
</dbReference>
<accession>A0A0M5JF61</accession>
<keyword evidence="2" id="KW-1185">Reference proteome</keyword>
<protein>
    <submittedName>
        <fullName evidence="1">Uncharacterized protein</fullName>
    </submittedName>
</protein>
<proteinExistence type="predicted"/>
<dbReference type="OrthoDB" id="2937970at2"/>
<name>A0A0M5JF61_9BACI</name>
<dbReference type="Pfam" id="PF10676">
    <property type="entry name" value="gerPA"/>
    <property type="match status" value="1"/>
</dbReference>
<dbReference type="EMBL" id="CP012600">
    <property type="protein sequence ID" value="ALC83251.1"/>
    <property type="molecule type" value="Genomic_DNA"/>
</dbReference>
<sequence>MRKQCNITINSVTGGGVVNFGGAYKISPVTFTKTVSSAEGNSVQGNTTEEMPMDEASGEVMVNSNTRGFKTKEIVYNQGNSDNALRVTIRKE</sequence>
<reference evidence="1 2" key="2">
    <citation type="journal article" date="2016" name="Int. J. Syst. Evol. Microbiol.">
        <title>Bacillus gobiensis sp. nov., isolated from a soil sample.</title>
        <authorList>
            <person name="Liu B."/>
            <person name="Liu G.H."/>
            <person name="Cetin S."/>
            <person name="Schumann P."/>
            <person name="Pan Z.Z."/>
            <person name="Chen Q.Q."/>
        </authorList>
    </citation>
    <scope>NUCLEOTIDE SEQUENCE [LARGE SCALE GENOMIC DNA]</scope>
    <source>
        <strain evidence="1 2">FJAT-4402</strain>
    </source>
</reference>
<evidence type="ECO:0000313" key="1">
    <source>
        <dbReference type="EMBL" id="ALC83251.1"/>
    </source>
</evidence>
<dbReference type="AlphaFoldDB" id="A0A0M5JF61"/>
<dbReference type="STRING" id="1441095.AM592_18085"/>
<dbReference type="Proteomes" id="UP000067625">
    <property type="component" value="Chromosome"/>
</dbReference>
<reference evidence="2" key="1">
    <citation type="submission" date="2015-08" db="EMBL/GenBank/DDBJ databases">
        <title>Genome sequencing project for genomic taxonomy and phylogenomics of Bacillus-like bacteria.</title>
        <authorList>
            <person name="Liu B."/>
            <person name="Wang J."/>
            <person name="Zhu Y."/>
            <person name="Liu G."/>
            <person name="Chen Q."/>
            <person name="Chen Z."/>
            <person name="Lan J."/>
            <person name="Che J."/>
            <person name="Ge C."/>
            <person name="Shi H."/>
            <person name="Pan Z."/>
            <person name="Liu X."/>
        </authorList>
    </citation>
    <scope>NUCLEOTIDE SEQUENCE [LARGE SCALE GENOMIC DNA]</scope>
    <source>
        <strain evidence="2">FJAT-4402</strain>
    </source>
</reference>